<dbReference type="OrthoDB" id="6422170at2759"/>
<comment type="caution">
    <text evidence="3">The sequence shown here is derived from an EMBL/GenBank/DDBJ whole genome shotgun (WGS) entry which is preliminary data.</text>
</comment>
<proteinExistence type="predicted"/>
<dbReference type="Gene3D" id="1.20.900.10">
    <property type="entry name" value="Dbl homology (DH) domain"/>
    <property type="match status" value="1"/>
</dbReference>
<dbReference type="PANTHER" id="PTHR12877">
    <property type="entry name" value="RHO GUANINE NUCLEOTIDE EXCHANGE FACTOR"/>
    <property type="match status" value="1"/>
</dbReference>
<evidence type="ECO:0000313" key="4">
    <source>
        <dbReference type="EMBL" id="RWS17907.1"/>
    </source>
</evidence>
<keyword evidence="6" id="KW-1185">Reference proteome</keyword>
<dbReference type="STRING" id="1965070.A0A3S3SNS6"/>
<dbReference type="EMBL" id="NCKU01000006">
    <property type="protein sequence ID" value="RWS18020.1"/>
    <property type="molecule type" value="Genomic_DNA"/>
</dbReference>
<dbReference type="PANTHER" id="PTHR12877:SF15">
    <property type="entry name" value="RHO GUANINE NUCLEOTIDE EXCHANGE FACTOR 17"/>
    <property type="match status" value="1"/>
</dbReference>
<evidence type="ECO:0000313" key="6">
    <source>
        <dbReference type="Proteomes" id="UP000285301"/>
    </source>
</evidence>
<dbReference type="SUPFAM" id="SSF48065">
    <property type="entry name" value="DBL homology domain (DH-domain)"/>
    <property type="match status" value="1"/>
</dbReference>
<dbReference type="InterPro" id="IPR039919">
    <property type="entry name" value="ARHGEF10/ARHGEF17"/>
</dbReference>
<dbReference type="InterPro" id="IPR000219">
    <property type="entry name" value="DH_dom"/>
</dbReference>
<accession>A0A3S3SNS6</accession>
<dbReference type="GO" id="GO:0005085">
    <property type="term" value="F:guanyl-nucleotide exchange factor activity"/>
    <property type="evidence" value="ECO:0007669"/>
    <property type="project" value="UniProtKB-KW"/>
</dbReference>
<evidence type="ECO:0000313" key="3">
    <source>
        <dbReference type="EMBL" id="RWS17904.1"/>
    </source>
</evidence>
<keyword evidence="1" id="KW-0344">Guanine-nucleotide releasing factor</keyword>
<dbReference type="AlphaFoldDB" id="A0A3S3SNS6"/>
<dbReference type="Proteomes" id="UP000285301">
    <property type="component" value="Unassembled WGS sequence"/>
</dbReference>
<organism evidence="3 6">
    <name type="scientific">Dinothrombium tinctorium</name>
    <dbReference type="NCBI Taxonomy" id="1965070"/>
    <lineage>
        <taxon>Eukaryota</taxon>
        <taxon>Metazoa</taxon>
        <taxon>Ecdysozoa</taxon>
        <taxon>Arthropoda</taxon>
        <taxon>Chelicerata</taxon>
        <taxon>Arachnida</taxon>
        <taxon>Acari</taxon>
        <taxon>Acariformes</taxon>
        <taxon>Trombidiformes</taxon>
        <taxon>Prostigmata</taxon>
        <taxon>Anystina</taxon>
        <taxon>Parasitengona</taxon>
        <taxon>Trombidioidea</taxon>
        <taxon>Trombidiidae</taxon>
        <taxon>Dinothrombium</taxon>
    </lineage>
</organism>
<evidence type="ECO:0000259" key="2">
    <source>
        <dbReference type="Pfam" id="PF00621"/>
    </source>
</evidence>
<dbReference type="EMBL" id="NCKU01000018">
    <property type="protein sequence ID" value="RWS17907.1"/>
    <property type="molecule type" value="Genomic_DNA"/>
</dbReference>
<evidence type="ECO:0000313" key="5">
    <source>
        <dbReference type="EMBL" id="RWS18020.1"/>
    </source>
</evidence>
<dbReference type="EMBL" id="NCKU01000019">
    <property type="protein sequence ID" value="RWS17904.1"/>
    <property type="molecule type" value="Genomic_DNA"/>
</dbReference>
<protein>
    <submittedName>
        <fullName evidence="3">Rho guanine nucleotide exchange factor 17-like protein</fullName>
    </submittedName>
</protein>
<dbReference type="Pfam" id="PF00621">
    <property type="entry name" value="RhoGEF"/>
    <property type="match status" value="1"/>
</dbReference>
<reference evidence="3 6" key="1">
    <citation type="journal article" date="2018" name="Gigascience">
        <title>Genomes of trombidid mites reveal novel predicted allergens and laterally-transferred genes associated with secondary metabolism.</title>
        <authorList>
            <person name="Dong X."/>
            <person name="Chaisiri K."/>
            <person name="Xia D."/>
            <person name="Armstrong S.D."/>
            <person name="Fang Y."/>
            <person name="Donnelly M.J."/>
            <person name="Kadowaki T."/>
            <person name="McGarry J.W."/>
            <person name="Darby A.C."/>
            <person name="Makepeace B.L."/>
        </authorList>
    </citation>
    <scope>NUCLEOTIDE SEQUENCE [LARGE SCALE GENOMIC DNA]</scope>
    <source>
        <strain evidence="3">UoL-WK</strain>
    </source>
</reference>
<gene>
    <name evidence="5" type="ORF">B4U79_17824</name>
    <name evidence="4" type="ORF">B4U79_17828</name>
    <name evidence="3" type="ORF">B4U79_17829</name>
</gene>
<name>A0A3S3SNS6_9ACAR</name>
<evidence type="ECO:0000256" key="1">
    <source>
        <dbReference type="ARBA" id="ARBA00022658"/>
    </source>
</evidence>
<dbReference type="InterPro" id="IPR035899">
    <property type="entry name" value="DBL_dom_sf"/>
</dbReference>
<reference evidence="3" key="2">
    <citation type="submission" date="2018-11" db="EMBL/GenBank/DDBJ databases">
        <title>Trombidioid mite genomics.</title>
        <authorList>
            <person name="Dong X."/>
        </authorList>
    </citation>
    <scope>NUCLEOTIDE SEQUENCE</scope>
    <source>
        <strain evidence="3">UoL-WK</strain>
    </source>
</reference>
<feature type="domain" description="DH" evidence="2">
    <location>
        <begin position="2"/>
        <end position="59"/>
    </location>
</feature>
<sequence>MKPLKSPEYGGLVETNLVDEIFYKIPDILHHHEAFLELLRHRLANWDSKQKIGDVFVEVLVASKSQ</sequence>
<dbReference type="GO" id="GO:0030036">
    <property type="term" value="P:actin cytoskeleton organization"/>
    <property type="evidence" value="ECO:0007669"/>
    <property type="project" value="TreeGrafter"/>
</dbReference>